<sequence>MLKILMGAYLIGATLDSGTTYIGIKHFGLVETWWSQVLFTHYGLTLGIIISTALCFCFGWLLWKVRYFKMATYLGIAVLALTELAAVVNNVILITSS</sequence>
<evidence type="ECO:0000313" key="2">
    <source>
        <dbReference type="EMBL" id="KKL66093.1"/>
    </source>
</evidence>
<reference evidence="2" key="1">
    <citation type="journal article" date="2015" name="Nature">
        <title>Complex archaea that bridge the gap between prokaryotes and eukaryotes.</title>
        <authorList>
            <person name="Spang A."/>
            <person name="Saw J.H."/>
            <person name="Jorgensen S.L."/>
            <person name="Zaremba-Niedzwiedzka K."/>
            <person name="Martijn J."/>
            <person name="Lind A.E."/>
            <person name="van Eijk R."/>
            <person name="Schleper C."/>
            <person name="Guy L."/>
            <person name="Ettema T.J."/>
        </authorList>
    </citation>
    <scope>NUCLEOTIDE SEQUENCE</scope>
</reference>
<name>A0A0F9DW56_9ZZZZ</name>
<keyword evidence="1" id="KW-0472">Membrane</keyword>
<feature type="transmembrane region" description="Helical" evidence="1">
    <location>
        <begin position="70"/>
        <end position="94"/>
    </location>
</feature>
<comment type="caution">
    <text evidence="2">The sequence shown here is derived from an EMBL/GenBank/DDBJ whole genome shotgun (WGS) entry which is preliminary data.</text>
</comment>
<dbReference type="EMBL" id="LAZR01027314">
    <property type="protein sequence ID" value="KKL66093.1"/>
    <property type="molecule type" value="Genomic_DNA"/>
</dbReference>
<organism evidence="2">
    <name type="scientific">marine sediment metagenome</name>
    <dbReference type="NCBI Taxonomy" id="412755"/>
    <lineage>
        <taxon>unclassified sequences</taxon>
        <taxon>metagenomes</taxon>
        <taxon>ecological metagenomes</taxon>
    </lineage>
</organism>
<evidence type="ECO:0000256" key="1">
    <source>
        <dbReference type="SAM" id="Phobius"/>
    </source>
</evidence>
<keyword evidence="1" id="KW-1133">Transmembrane helix</keyword>
<protein>
    <recommendedName>
        <fullName evidence="3">DUF5658 domain-containing protein</fullName>
    </recommendedName>
</protein>
<keyword evidence="1" id="KW-0812">Transmembrane</keyword>
<gene>
    <name evidence="2" type="ORF">LCGC14_2148450</name>
</gene>
<accession>A0A0F9DW56</accession>
<proteinExistence type="predicted"/>
<feature type="transmembrane region" description="Helical" evidence="1">
    <location>
        <begin position="44"/>
        <end position="63"/>
    </location>
</feature>
<evidence type="ECO:0008006" key="3">
    <source>
        <dbReference type="Google" id="ProtNLM"/>
    </source>
</evidence>
<dbReference type="AlphaFoldDB" id="A0A0F9DW56"/>